<dbReference type="GO" id="GO:0016790">
    <property type="term" value="F:thiolester hydrolase activity"/>
    <property type="evidence" value="ECO:0007669"/>
    <property type="project" value="UniProtKB-ARBA"/>
</dbReference>
<evidence type="ECO:0000313" key="3">
    <source>
        <dbReference type="Proteomes" id="UP000218366"/>
    </source>
</evidence>
<dbReference type="RefSeq" id="WP_096343916.1">
    <property type="nucleotide sequence ID" value="NZ_NWMW01000002.1"/>
</dbReference>
<keyword evidence="3" id="KW-1185">Reference proteome</keyword>
<sequence length="146" mass="16077">MTAPAPFRFFSDPDLPGWHRWELTDPTRYNAFLAPLSVRVEGEGRVRVRMVPQRIHSNIRDHVHGGALLGFADVAIFAAARALGIMNEGGASTVDLSAQFIDGADASAPIEAEVELLRETGRLFFVRGLIVQDDRRCVSFTATARK</sequence>
<dbReference type="EMBL" id="NWMW01000002">
    <property type="protein sequence ID" value="PCD02539.1"/>
    <property type="molecule type" value="Genomic_DNA"/>
</dbReference>
<dbReference type="InterPro" id="IPR029069">
    <property type="entry name" value="HotDog_dom_sf"/>
</dbReference>
<organism evidence="2 3">
    <name type="scientific">Sphingomonas spermidinifaciens</name>
    <dbReference type="NCBI Taxonomy" id="1141889"/>
    <lineage>
        <taxon>Bacteria</taxon>
        <taxon>Pseudomonadati</taxon>
        <taxon>Pseudomonadota</taxon>
        <taxon>Alphaproteobacteria</taxon>
        <taxon>Sphingomonadales</taxon>
        <taxon>Sphingomonadaceae</taxon>
        <taxon>Sphingomonas</taxon>
    </lineage>
</organism>
<comment type="caution">
    <text evidence="2">The sequence shown here is derived from an EMBL/GenBank/DDBJ whole genome shotgun (WGS) entry which is preliminary data.</text>
</comment>
<evidence type="ECO:0000313" key="2">
    <source>
        <dbReference type="EMBL" id="PCD02539.1"/>
    </source>
</evidence>
<proteinExistence type="predicted"/>
<protein>
    <submittedName>
        <fullName evidence="2">Phenylacetic acid degradation protein</fullName>
    </submittedName>
</protein>
<dbReference type="CDD" id="cd03443">
    <property type="entry name" value="PaaI_thioesterase"/>
    <property type="match status" value="1"/>
</dbReference>
<dbReference type="Pfam" id="PF03061">
    <property type="entry name" value="4HBT"/>
    <property type="match status" value="1"/>
</dbReference>
<dbReference type="OrthoDB" id="5741080at2"/>
<accession>A0A2A4B426</accession>
<dbReference type="AlphaFoldDB" id="A0A2A4B426"/>
<gene>
    <name evidence="2" type="ORF">COC42_14110</name>
</gene>
<dbReference type="SUPFAM" id="SSF54637">
    <property type="entry name" value="Thioesterase/thiol ester dehydrase-isomerase"/>
    <property type="match status" value="1"/>
</dbReference>
<reference evidence="2 3" key="1">
    <citation type="submission" date="2017-09" db="EMBL/GenBank/DDBJ databases">
        <title>Sphingomonas spermidinifaciens 9NM-10, whole genome shotgun sequence.</title>
        <authorList>
            <person name="Feng G."/>
            <person name="Zhu H."/>
        </authorList>
    </citation>
    <scope>NUCLEOTIDE SEQUENCE [LARGE SCALE GENOMIC DNA]</scope>
    <source>
        <strain evidence="2 3">9NM-10</strain>
    </source>
</reference>
<feature type="domain" description="Thioesterase" evidence="1">
    <location>
        <begin position="62"/>
        <end position="137"/>
    </location>
</feature>
<dbReference type="InterPro" id="IPR006683">
    <property type="entry name" value="Thioestr_dom"/>
</dbReference>
<name>A0A2A4B426_9SPHN</name>
<evidence type="ECO:0000259" key="1">
    <source>
        <dbReference type="Pfam" id="PF03061"/>
    </source>
</evidence>
<dbReference type="Gene3D" id="3.10.129.10">
    <property type="entry name" value="Hotdog Thioesterase"/>
    <property type="match status" value="1"/>
</dbReference>
<dbReference type="Proteomes" id="UP000218366">
    <property type="component" value="Unassembled WGS sequence"/>
</dbReference>